<dbReference type="SMART" id="SM00516">
    <property type="entry name" value="SEC14"/>
    <property type="match status" value="2"/>
</dbReference>
<protein>
    <recommendedName>
        <fullName evidence="1">CRAL-TRIO domain-containing protein</fullName>
    </recommendedName>
</protein>
<feature type="domain" description="CRAL-TRIO" evidence="1">
    <location>
        <begin position="102"/>
        <end position="279"/>
    </location>
</feature>
<evidence type="ECO:0000259" key="1">
    <source>
        <dbReference type="PROSITE" id="PS50191"/>
    </source>
</evidence>
<dbReference type="PROSITE" id="PS50191">
    <property type="entry name" value="CRAL_TRIO"/>
    <property type="match status" value="2"/>
</dbReference>
<keyword evidence="3" id="KW-1185">Reference proteome</keyword>
<dbReference type="Proteomes" id="UP001408789">
    <property type="component" value="Unassembled WGS sequence"/>
</dbReference>
<dbReference type="Pfam" id="PF03765">
    <property type="entry name" value="CRAL_TRIO_N"/>
    <property type="match status" value="1"/>
</dbReference>
<dbReference type="Pfam" id="PF00650">
    <property type="entry name" value="CRAL_TRIO"/>
    <property type="match status" value="2"/>
</dbReference>
<dbReference type="InterPro" id="IPR036865">
    <property type="entry name" value="CRAL-TRIO_dom_sf"/>
</dbReference>
<accession>A0AAP0H315</accession>
<dbReference type="SUPFAM" id="SSF52087">
    <property type="entry name" value="CRAL/TRIO domain"/>
    <property type="match status" value="2"/>
</dbReference>
<dbReference type="PANTHER" id="PTHR46277:SF14">
    <property type="entry name" value="CRAL-TRIO LIPID BINDING DOMAIN, CRAL_TRIO DOMAIN, CRAL_TRIO DOMAIN SUPERFAMILY"/>
    <property type="match status" value="1"/>
</dbReference>
<comment type="caution">
    <text evidence="2">The sequence shown here is derived from an EMBL/GenBank/DDBJ whole genome shotgun (WGS) entry which is preliminary data.</text>
</comment>
<dbReference type="InterPro" id="IPR036273">
    <property type="entry name" value="CRAL/TRIO_N_dom_sf"/>
</dbReference>
<dbReference type="InterPro" id="IPR001251">
    <property type="entry name" value="CRAL-TRIO_dom"/>
</dbReference>
<evidence type="ECO:0000313" key="2">
    <source>
        <dbReference type="EMBL" id="KAK9069852.1"/>
    </source>
</evidence>
<dbReference type="EMBL" id="JBCNJP010000012">
    <property type="protein sequence ID" value="KAK9069852.1"/>
    <property type="molecule type" value="Genomic_DNA"/>
</dbReference>
<organism evidence="2 3">
    <name type="scientific">Deinandra increscens subsp. villosa</name>
    <dbReference type="NCBI Taxonomy" id="3103831"/>
    <lineage>
        <taxon>Eukaryota</taxon>
        <taxon>Viridiplantae</taxon>
        <taxon>Streptophyta</taxon>
        <taxon>Embryophyta</taxon>
        <taxon>Tracheophyta</taxon>
        <taxon>Spermatophyta</taxon>
        <taxon>Magnoliopsida</taxon>
        <taxon>eudicotyledons</taxon>
        <taxon>Gunneridae</taxon>
        <taxon>Pentapetalae</taxon>
        <taxon>asterids</taxon>
        <taxon>campanulids</taxon>
        <taxon>Asterales</taxon>
        <taxon>Asteraceae</taxon>
        <taxon>Asteroideae</taxon>
        <taxon>Heliantheae alliance</taxon>
        <taxon>Madieae</taxon>
        <taxon>Madiinae</taxon>
        <taxon>Deinandra</taxon>
    </lineage>
</organism>
<dbReference type="CDD" id="cd00170">
    <property type="entry name" value="SEC14"/>
    <property type="match status" value="2"/>
</dbReference>
<dbReference type="SMART" id="SM01100">
    <property type="entry name" value="CRAL_TRIO_N"/>
    <property type="match status" value="2"/>
</dbReference>
<name>A0AAP0H315_9ASTR</name>
<proteinExistence type="predicted"/>
<feature type="domain" description="CRAL-TRIO" evidence="1">
    <location>
        <begin position="354"/>
        <end position="517"/>
    </location>
</feature>
<sequence>MISYLSKTNIYCVKVPQSVEKKQQMDIRNNAETEGSSEEEHNKILQIRDLVEKQDPTSKEYDDLTVRRFLHARDLDVDKACTMFLKYVKWRKTFVPTGSISVSEIPNHIAQNKLFMQGTDKSGRLITVVYGGRHYPNKQGGLEEFKRYVVFTLERIISRMPPGQEKFVAIADIQGWGYSNSDYRGYLAALSILQDYYPERLGKMFVVHVPYVFMAAWKMIYPFIDEKTKKKGVDERRCLAMSSIMGVEQHVGDASYLSKTNIYCVKVPQSVEKKQKMDIRNNAETEGSSEEEHNKILQLRDLVEKQDPTSKEYDDLTVRRFLRARDLDVDKACTMFLKYVKWRKTFVPTGSISVSEIPNHIAQNKLFMQGTDKSGRLITVVYGGRHYPNKQGGLEEFKRYVVFTLERIISRMPPGQEKFVAIADIQGWGYSNSDYRGYLAALSILQDYYPERLGKMFVVHVPYVFMAAWKMIYPFIDEKTKKKIVFVENKQLKSTLLKDIDESQLPEIYGGKLKLVPIQDS</sequence>
<dbReference type="AlphaFoldDB" id="A0AAP0H315"/>
<dbReference type="InterPro" id="IPR011074">
    <property type="entry name" value="CRAL/TRIO_N_dom"/>
</dbReference>
<dbReference type="PANTHER" id="PTHR46277">
    <property type="entry name" value="OS03G0850700 PROTEIN"/>
    <property type="match status" value="1"/>
</dbReference>
<reference evidence="2 3" key="1">
    <citation type="submission" date="2024-04" db="EMBL/GenBank/DDBJ databases">
        <title>The reference genome of an endangered Asteraceae, Deinandra increscens subsp. villosa, native to the Central Coast of California.</title>
        <authorList>
            <person name="Guilliams M."/>
            <person name="Hasenstab-Lehman K."/>
            <person name="Meyer R."/>
            <person name="Mcevoy S."/>
        </authorList>
    </citation>
    <scope>NUCLEOTIDE SEQUENCE [LARGE SCALE GENOMIC DNA]</scope>
    <source>
        <tissue evidence="2">Leaf</tissue>
    </source>
</reference>
<gene>
    <name evidence="2" type="ORF">SSX86_010248</name>
</gene>
<evidence type="ECO:0000313" key="3">
    <source>
        <dbReference type="Proteomes" id="UP001408789"/>
    </source>
</evidence>
<dbReference type="SUPFAM" id="SSF46938">
    <property type="entry name" value="CRAL/TRIO N-terminal domain"/>
    <property type="match status" value="2"/>
</dbReference>
<dbReference type="Gene3D" id="3.40.525.10">
    <property type="entry name" value="CRAL-TRIO lipid binding domain"/>
    <property type="match status" value="2"/>
</dbReference>